<dbReference type="Proteomes" id="UP000275078">
    <property type="component" value="Unassembled WGS sequence"/>
</dbReference>
<evidence type="ECO:0000256" key="2">
    <source>
        <dbReference type="SAM" id="MobiDB-lite"/>
    </source>
</evidence>
<evidence type="ECO:0000313" key="4">
    <source>
        <dbReference type="Proteomes" id="UP000275078"/>
    </source>
</evidence>
<organism evidence="3 4">
    <name type="scientific">Ascobolus immersus RN42</name>
    <dbReference type="NCBI Taxonomy" id="1160509"/>
    <lineage>
        <taxon>Eukaryota</taxon>
        <taxon>Fungi</taxon>
        <taxon>Dikarya</taxon>
        <taxon>Ascomycota</taxon>
        <taxon>Pezizomycotina</taxon>
        <taxon>Pezizomycetes</taxon>
        <taxon>Pezizales</taxon>
        <taxon>Ascobolaceae</taxon>
        <taxon>Ascobolus</taxon>
    </lineage>
</organism>
<dbReference type="AlphaFoldDB" id="A0A3N4HQQ9"/>
<reference evidence="3 4" key="1">
    <citation type="journal article" date="2018" name="Nat. Ecol. Evol.">
        <title>Pezizomycetes genomes reveal the molecular basis of ectomycorrhizal truffle lifestyle.</title>
        <authorList>
            <person name="Murat C."/>
            <person name="Payen T."/>
            <person name="Noel B."/>
            <person name="Kuo A."/>
            <person name="Morin E."/>
            <person name="Chen J."/>
            <person name="Kohler A."/>
            <person name="Krizsan K."/>
            <person name="Balestrini R."/>
            <person name="Da Silva C."/>
            <person name="Montanini B."/>
            <person name="Hainaut M."/>
            <person name="Levati E."/>
            <person name="Barry K.W."/>
            <person name="Belfiori B."/>
            <person name="Cichocki N."/>
            <person name="Clum A."/>
            <person name="Dockter R.B."/>
            <person name="Fauchery L."/>
            <person name="Guy J."/>
            <person name="Iotti M."/>
            <person name="Le Tacon F."/>
            <person name="Lindquist E.A."/>
            <person name="Lipzen A."/>
            <person name="Malagnac F."/>
            <person name="Mello A."/>
            <person name="Molinier V."/>
            <person name="Miyauchi S."/>
            <person name="Poulain J."/>
            <person name="Riccioni C."/>
            <person name="Rubini A."/>
            <person name="Sitrit Y."/>
            <person name="Splivallo R."/>
            <person name="Traeger S."/>
            <person name="Wang M."/>
            <person name="Zifcakova L."/>
            <person name="Wipf D."/>
            <person name="Zambonelli A."/>
            <person name="Paolocci F."/>
            <person name="Nowrousian M."/>
            <person name="Ottonello S."/>
            <person name="Baldrian P."/>
            <person name="Spatafora J.W."/>
            <person name="Henrissat B."/>
            <person name="Nagy L.G."/>
            <person name="Aury J.M."/>
            <person name="Wincker P."/>
            <person name="Grigoriev I.V."/>
            <person name="Bonfante P."/>
            <person name="Martin F.M."/>
        </authorList>
    </citation>
    <scope>NUCLEOTIDE SEQUENCE [LARGE SCALE GENOMIC DNA]</scope>
    <source>
        <strain evidence="3 4">RN42</strain>
    </source>
</reference>
<keyword evidence="1" id="KW-0175">Coiled coil</keyword>
<gene>
    <name evidence="3" type="ORF">BJ508DRAFT_338037</name>
</gene>
<feature type="compositionally biased region" description="Polar residues" evidence="2">
    <location>
        <begin position="110"/>
        <end position="120"/>
    </location>
</feature>
<protein>
    <submittedName>
        <fullName evidence="3">Uncharacterized protein</fullName>
    </submittedName>
</protein>
<proteinExistence type="predicted"/>
<feature type="region of interest" description="Disordered" evidence="2">
    <location>
        <begin position="412"/>
        <end position="441"/>
    </location>
</feature>
<name>A0A3N4HQQ9_ASCIM</name>
<sequence length="578" mass="65156">MPCRNIEHKHAPHNNAPWPTSPLDPTKQYELDVLACENVCDFCNNPFPDAPRLRQHLRLTCLKKNFTEEEYSRITIKAAQRGRKANEPIDVMNHSPYISMPLTERPEQGADNTARNATKHTSPTTTVRGRSRSRSIRQEATPVSGTQTTISRRRSSRSLSPPRPPTIGSNDPAPIAAMKQLVEDSIQKYIAQAVEDRVAEALSRRDKEESRNQQCKKARATLLGELGKAEEELDEEALAGVFRECIQIIEKGLAEGKCLLRYQSVTITREVKVCLTAFGFRQVIYLLPREATRSYRVYKTPKILNLAIFRYTIHPPNTTMPCLNTKHKQAAHNTIPWPTSPLEPNLIYEFDIHTCETHCGYCSWTGQGYNLRCHIPVCIRDHFTEEEVSRISVKRPGRSNAHKTRALDAPPCFTSPFKKPATPAQKKRFTTPDDDDEGGRADHDFAFTVKRQRTGRNEPETSPLTSLVDETESQTSLRIGPSSVTAFDCRQPPVHSLQSVMKVINDSMDGYIQQAIEDGVAKELARRDEDRLDRSGSRELRAQLYERLGMAEECLEDGVLAGVFQACIDCIAKSTSDD</sequence>
<accession>A0A3N4HQQ9</accession>
<keyword evidence="4" id="KW-1185">Reference proteome</keyword>
<evidence type="ECO:0000313" key="3">
    <source>
        <dbReference type="EMBL" id="RPA76162.1"/>
    </source>
</evidence>
<feature type="compositionally biased region" description="Polar residues" evidence="2">
    <location>
        <begin position="141"/>
        <end position="150"/>
    </location>
</feature>
<feature type="region of interest" description="Disordered" evidence="2">
    <location>
        <begin position="99"/>
        <end position="173"/>
    </location>
</feature>
<evidence type="ECO:0000256" key="1">
    <source>
        <dbReference type="SAM" id="Coils"/>
    </source>
</evidence>
<feature type="coiled-coil region" evidence="1">
    <location>
        <begin position="191"/>
        <end position="232"/>
    </location>
</feature>
<feature type="region of interest" description="Disordered" evidence="2">
    <location>
        <begin position="1"/>
        <end position="22"/>
    </location>
</feature>
<dbReference type="EMBL" id="ML119750">
    <property type="protein sequence ID" value="RPA76162.1"/>
    <property type="molecule type" value="Genomic_DNA"/>
</dbReference>